<feature type="transmembrane region" description="Helical" evidence="6">
    <location>
        <begin position="139"/>
        <end position="158"/>
    </location>
</feature>
<proteinExistence type="inferred from homology"/>
<feature type="transmembrane region" description="Helical" evidence="6">
    <location>
        <begin position="219"/>
        <end position="243"/>
    </location>
</feature>
<comment type="caution">
    <text evidence="8">The sequence shown here is derived from an EMBL/GenBank/DDBJ whole genome shotgun (WGS) entry which is preliminary data.</text>
</comment>
<evidence type="ECO:0000259" key="7">
    <source>
        <dbReference type="Pfam" id="PF01490"/>
    </source>
</evidence>
<name>A0A8K0JSJ4_9TREE</name>
<keyword evidence="9" id="KW-1185">Reference proteome</keyword>
<dbReference type="AlphaFoldDB" id="A0A8K0JSJ4"/>
<feature type="transmembrane region" description="Helical" evidence="6">
    <location>
        <begin position="255"/>
        <end position="276"/>
    </location>
</feature>
<sequence>MVKTDSRVFQVTKVTGDDESSEMVEIRERSLTLVQATSLLLVEYVVLAILAFPWSYSILGMAGGIITTMIVAACTLYTSLILWRYCMRHPHIRDIADVAYELCGKSRIAWTAAFIGLALNNIFIMGLHVNAGTVAINTLGYTFCSALWGLIIGVIMYAGSLVRGFSKAEFAAAISAGTMLLCFFFVVIGHGIQDHPNGFINEMQTPTKWTVWAPEGTTFVQGISALLNIIYTFTGQALIPSFVGDMKNPEEFPTALYISMSVEVLLFTICGAVVYSTTGPLATTPGYGSLTGWFRYVAAALTLPTIIIVGMLYSLVTSRALFFQIFSEKSIHRRTHTVKGWGTWVGIVTAIWVLAYIIGEAIPFFSDLLSVISSLFGSWFGFIFWGSAYLKMNRGKPFRGLHAIESIIAVILIGVGIFILGVGTYASVQSIINSYATGSIKSPFSCSDNGF</sequence>
<protein>
    <recommendedName>
        <fullName evidence="7">Amino acid transporter transmembrane domain-containing protein</fullName>
    </recommendedName>
</protein>
<reference evidence="8" key="1">
    <citation type="submission" date="2020-04" db="EMBL/GenBank/DDBJ databases">
        <title>Analysis of mating type loci in Filobasidium floriforme.</title>
        <authorList>
            <person name="Nowrousian M."/>
        </authorList>
    </citation>
    <scope>NUCLEOTIDE SEQUENCE</scope>
    <source>
        <strain evidence="8">CBS 6242</strain>
    </source>
</reference>
<evidence type="ECO:0000256" key="2">
    <source>
        <dbReference type="ARBA" id="ARBA00008066"/>
    </source>
</evidence>
<evidence type="ECO:0000313" key="9">
    <source>
        <dbReference type="Proteomes" id="UP000812966"/>
    </source>
</evidence>
<evidence type="ECO:0000256" key="3">
    <source>
        <dbReference type="ARBA" id="ARBA00022692"/>
    </source>
</evidence>
<dbReference type="InterPro" id="IPR013057">
    <property type="entry name" value="AA_transpt_TM"/>
</dbReference>
<gene>
    <name evidence="8" type="ORF">FFLO_00242</name>
</gene>
<evidence type="ECO:0000313" key="8">
    <source>
        <dbReference type="EMBL" id="KAG7575423.1"/>
    </source>
</evidence>
<evidence type="ECO:0000256" key="6">
    <source>
        <dbReference type="SAM" id="Phobius"/>
    </source>
</evidence>
<dbReference type="Pfam" id="PF01490">
    <property type="entry name" value="Aa_trans"/>
    <property type="match status" value="1"/>
</dbReference>
<feature type="transmembrane region" description="Helical" evidence="6">
    <location>
        <begin position="31"/>
        <end position="52"/>
    </location>
</feature>
<dbReference type="PANTHER" id="PTHR22950:SF20">
    <property type="entry name" value="AMINO ACID TRANSPORTER (EUROFUNG)"/>
    <property type="match status" value="1"/>
</dbReference>
<feature type="transmembrane region" description="Helical" evidence="6">
    <location>
        <begin position="406"/>
        <end position="426"/>
    </location>
</feature>
<dbReference type="EMBL" id="JABELV010000003">
    <property type="protein sequence ID" value="KAG7575423.1"/>
    <property type="molecule type" value="Genomic_DNA"/>
</dbReference>
<feature type="transmembrane region" description="Helical" evidence="6">
    <location>
        <begin position="58"/>
        <end position="83"/>
    </location>
</feature>
<dbReference type="Proteomes" id="UP000812966">
    <property type="component" value="Unassembled WGS sequence"/>
</dbReference>
<feature type="transmembrane region" description="Helical" evidence="6">
    <location>
        <begin position="364"/>
        <end position="385"/>
    </location>
</feature>
<comment type="subcellular location">
    <subcellularLocation>
        <location evidence="1">Membrane</location>
        <topology evidence="1">Multi-pass membrane protein</topology>
    </subcellularLocation>
</comment>
<keyword evidence="3 6" id="KW-0812">Transmembrane</keyword>
<feature type="transmembrane region" description="Helical" evidence="6">
    <location>
        <begin position="337"/>
        <end position="358"/>
    </location>
</feature>
<evidence type="ECO:0000256" key="4">
    <source>
        <dbReference type="ARBA" id="ARBA00022989"/>
    </source>
</evidence>
<dbReference type="PANTHER" id="PTHR22950">
    <property type="entry name" value="AMINO ACID TRANSPORTER"/>
    <property type="match status" value="1"/>
</dbReference>
<dbReference type="OrthoDB" id="294730at2759"/>
<feature type="transmembrane region" description="Helical" evidence="6">
    <location>
        <begin position="170"/>
        <end position="192"/>
    </location>
</feature>
<feature type="domain" description="Amino acid transporter transmembrane" evidence="7">
    <location>
        <begin position="31"/>
        <end position="428"/>
    </location>
</feature>
<feature type="transmembrane region" description="Helical" evidence="6">
    <location>
        <begin position="108"/>
        <end position="127"/>
    </location>
</feature>
<dbReference type="GO" id="GO:0015179">
    <property type="term" value="F:L-amino acid transmembrane transporter activity"/>
    <property type="evidence" value="ECO:0007669"/>
    <property type="project" value="TreeGrafter"/>
</dbReference>
<keyword evidence="4 6" id="KW-1133">Transmembrane helix</keyword>
<evidence type="ECO:0000256" key="5">
    <source>
        <dbReference type="ARBA" id="ARBA00023136"/>
    </source>
</evidence>
<evidence type="ECO:0000256" key="1">
    <source>
        <dbReference type="ARBA" id="ARBA00004141"/>
    </source>
</evidence>
<dbReference type="Gene3D" id="1.20.1740.10">
    <property type="entry name" value="Amino acid/polyamine transporter I"/>
    <property type="match status" value="1"/>
</dbReference>
<dbReference type="GO" id="GO:0016020">
    <property type="term" value="C:membrane"/>
    <property type="evidence" value="ECO:0007669"/>
    <property type="project" value="UniProtKB-SubCell"/>
</dbReference>
<keyword evidence="5 6" id="KW-0472">Membrane</keyword>
<accession>A0A8K0JSJ4</accession>
<feature type="transmembrane region" description="Helical" evidence="6">
    <location>
        <begin position="296"/>
        <end position="316"/>
    </location>
</feature>
<comment type="similarity">
    <text evidence="2">Belongs to the amino acid/polyamine transporter 2 family.</text>
</comment>
<organism evidence="8 9">
    <name type="scientific">Filobasidium floriforme</name>
    <dbReference type="NCBI Taxonomy" id="5210"/>
    <lineage>
        <taxon>Eukaryota</taxon>
        <taxon>Fungi</taxon>
        <taxon>Dikarya</taxon>
        <taxon>Basidiomycota</taxon>
        <taxon>Agaricomycotina</taxon>
        <taxon>Tremellomycetes</taxon>
        <taxon>Filobasidiales</taxon>
        <taxon>Filobasidiaceae</taxon>
        <taxon>Filobasidium</taxon>
    </lineage>
</organism>